<dbReference type="GeneID" id="8857292"/>
<dbReference type="STRING" id="5762.D2W0T7"/>
<keyword evidence="3" id="KW-0175">Coiled coil</keyword>
<protein>
    <submittedName>
        <fullName evidence="5">Apoptosis inhibitory 5 family protein</fullName>
    </submittedName>
</protein>
<feature type="region of interest" description="Disordered" evidence="4">
    <location>
        <begin position="518"/>
        <end position="588"/>
    </location>
</feature>
<gene>
    <name evidence="5" type="ORF">NAEGRDRAFT_81959</name>
</gene>
<evidence type="ECO:0000313" key="6">
    <source>
        <dbReference type="Proteomes" id="UP000006671"/>
    </source>
</evidence>
<dbReference type="RefSeq" id="XP_002670139.1">
    <property type="nucleotide sequence ID" value="XM_002670093.1"/>
</dbReference>
<dbReference type="Gene3D" id="1.25.10.10">
    <property type="entry name" value="Leucine-rich Repeat Variant"/>
    <property type="match status" value="1"/>
</dbReference>
<dbReference type="KEGG" id="ngr:NAEGRDRAFT_81959"/>
<reference evidence="5 6" key="1">
    <citation type="journal article" date="2010" name="Cell">
        <title>The genome of Naegleria gruberi illuminates early eukaryotic versatility.</title>
        <authorList>
            <person name="Fritz-Laylin L.K."/>
            <person name="Prochnik S.E."/>
            <person name="Ginger M.L."/>
            <person name="Dacks J.B."/>
            <person name="Carpenter M.L."/>
            <person name="Field M.C."/>
            <person name="Kuo A."/>
            <person name="Paredez A."/>
            <person name="Chapman J."/>
            <person name="Pham J."/>
            <person name="Shu S."/>
            <person name="Neupane R."/>
            <person name="Cipriano M."/>
            <person name="Mancuso J."/>
            <person name="Tu H."/>
            <person name="Salamov A."/>
            <person name="Lindquist E."/>
            <person name="Shapiro H."/>
            <person name="Lucas S."/>
            <person name="Grigoriev I.V."/>
            <person name="Cande W.Z."/>
            <person name="Fulton C."/>
            <person name="Rokhsar D.S."/>
            <person name="Dawson S.C."/>
        </authorList>
    </citation>
    <scope>NUCLEOTIDE SEQUENCE [LARGE SCALE GENOMIC DNA]</scope>
    <source>
        <strain evidence="5 6">NEG-M</strain>
    </source>
</reference>
<dbReference type="AlphaFoldDB" id="D2W0T7"/>
<dbReference type="InterPro" id="IPR016024">
    <property type="entry name" value="ARM-type_fold"/>
</dbReference>
<feature type="compositionally biased region" description="Low complexity" evidence="4">
    <location>
        <begin position="558"/>
        <end position="570"/>
    </location>
</feature>
<evidence type="ECO:0000256" key="4">
    <source>
        <dbReference type="SAM" id="MobiDB-lite"/>
    </source>
</evidence>
<dbReference type="VEuPathDB" id="AmoebaDB:NAEGRDRAFT_81959"/>
<evidence type="ECO:0000256" key="1">
    <source>
        <dbReference type="ARBA" id="ARBA00009515"/>
    </source>
</evidence>
<dbReference type="Pfam" id="PF05918">
    <property type="entry name" value="API5"/>
    <property type="match status" value="1"/>
</dbReference>
<dbReference type="GO" id="GO:0005634">
    <property type="term" value="C:nucleus"/>
    <property type="evidence" value="ECO:0007669"/>
    <property type="project" value="TreeGrafter"/>
</dbReference>
<dbReference type="SUPFAM" id="SSF48371">
    <property type="entry name" value="ARM repeat"/>
    <property type="match status" value="1"/>
</dbReference>
<evidence type="ECO:0000313" key="5">
    <source>
        <dbReference type="EMBL" id="EFC37395.1"/>
    </source>
</evidence>
<organism evidence="6">
    <name type="scientific">Naegleria gruberi</name>
    <name type="common">Amoeba</name>
    <dbReference type="NCBI Taxonomy" id="5762"/>
    <lineage>
        <taxon>Eukaryota</taxon>
        <taxon>Discoba</taxon>
        <taxon>Heterolobosea</taxon>
        <taxon>Tetramitia</taxon>
        <taxon>Eutetramitia</taxon>
        <taxon>Vahlkampfiidae</taxon>
        <taxon>Naegleria</taxon>
    </lineage>
</organism>
<accession>D2W0T7</accession>
<dbReference type="OrthoDB" id="19224at2759"/>
<dbReference type="EMBL" id="GG738919">
    <property type="protein sequence ID" value="EFC37395.1"/>
    <property type="molecule type" value="Genomic_DNA"/>
</dbReference>
<dbReference type="PANTHER" id="PTHR12758:SF19">
    <property type="entry name" value="APOPTOSIS INHIBITOR 5"/>
    <property type="match status" value="1"/>
</dbReference>
<feature type="coiled-coil region" evidence="3">
    <location>
        <begin position="455"/>
        <end position="482"/>
    </location>
</feature>
<dbReference type="GO" id="GO:0003723">
    <property type="term" value="F:RNA binding"/>
    <property type="evidence" value="ECO:0007669"/>
    <property type="project" value="TreeGrafter"/>
</dbReference>
<dbReference type="InParanoid" id="D2W0T7"/>
<dbReference type="InterPro" id="IPR011989">
    <property type="entry name" value="ARM-like"/>
</dbReference>
<dbReference type="InterPro" id="IPR008383">
    <property type="entry name" value="API5"/>
</dbReference>
<evidence type="ECO:0000256" key="2">
    <source>
        <dbReference type="ARBA" id="ARBA00022703"/>
    </source>
</evidence>
<dbReference type="OMA" id="RCIKFLA"/>
<keyword evidence="6" id="KW-1185">Reference proteome</keyword>
<sequence>MSATTTTKGGETLYVHVNAESDKEIDFLYKNEEELSNALKAAIQEQGTQVPNLEASAKSHYEAILNIVSPNHSKKAKELACQFIPKYAANFPSLSSESMSKQLDLCEEEDKSIRINATKGLPKLCINNTVNISQVTSILTQLLKEEDPVEAKVVRQSLNELMDIDPKETFKSLLDLVATPAVQDSPKETELLREKTVEFISEIMFKKRKAIQAKLSGEDTEKEIITVIEKILRLFASSSFSNKEKEAEHMRLFLSLVARLKSYEKDSFKFMQFLRNHIPVDLTKPLDLADEEDRWKLRKLISFLRAAKKGMVHLKDNAPYFSYLMNQIFPSLNNLNTSVPEEDKLRVDTLKAITEIALFTSENHSRAILPLIYQTLKNEIPEKDAANPKLNLTNIECFLFIFHQLAFKAQGSLNEICGIKIITGQPTDNYGDFKQLRQDMLQRLGNLEAAVSPYVPRLEESIKVLKAEKKEENKEKVRMETQILNCAKNILELTRALKKNRPDFISTLTTKPSWITYRKKVKNTKRKDRDGKDNNQGKNKVQKRDNNQNKNNQRRIDSSSNNRDSGSNNRGGRGRGRGGNSNRGGRRF</sequence>
<name>D2W0T7_NAEGR</name>
<evidence type="ECO:0000256" key="3">
    <source>
        <dbReference type="SAM" id="Coils"/>
    </source>
</evidence>
<comment type="similarity">
    <text evidence="1">Belongs to the API5 family.</text>
</comment>
<dbReference type="eggNOG" id="KOG2213">
    <property type="taxonomic scope" value="Eukaryota"/>
</dbReference>
<dbReference type="Proteomes" id="UP000006671">
    <property type="component" value="Unassembled WGS sequence"/>
</dbReference>
<keyword evidence="2" id="KW-0053">Apoptosis</keyword>
<proteinExistence type="inferred from homology"/>
<dbReference type="PANTHER" id="PTHR12758">
    <property type="entry name" value="APOPTOSIS INHIBITOR 5-RELATED"/>
    <property type="match status" value="1"/>
</dbReference>